<dbReference type="EMBL" id="AEPB01000037">
    <property type="protein sequence ID" value="EGA89224.1"/>
    <property type="molecule type" value="Genomic_DNA"/>
</dbReference>
<feature type="compositionally biased region" description="Basic and acidic residues" evidence="1">
    <location>
        <begin position="256"/>
        <end position="271"/>
    </location>
</feature>
<dbReference type="Pfam" id="PF11181">
    <property type="entry name" value="YflT"/>
    <property type="match status" value="1"/>
</dbReference>
<reference evidence="3 4" key="1">
    <citation type="journal article" date="2011" name="J. Bacteriol.">
        <title>The Draft Genome of Planococcus donghaensis MPA1U2 Reveals Nonsporulation Pathways Controlled by a Conserved Spo0A Regulon.</title>
        <authorList>
            <person name="Pearson M.D."/>
            <person name="Noller H.F."/>
        </authorList>
    </citation>
    <scope>NUCLEOTIDE SEQUENCE [LARGE SCALE GENOMIC DNA]</scope>
    <source>
        <strain evidence="3 4">MPA1U2</strain>
    </source>
</reference>
<protein>
    <recommendedName>
        <fullName evidence="2">General stress protein 17M-like domain-containing protein</fullName>
    </recommendedName>
</protein>
<comment type="caution">
    <text evidence="3">The sequence shown here is derived from an EMBL/GenBank/DDBJ whole genome shotgun (WGS) entry which is preliminary data.</text>
</comment>
<sequence>MKSGNQEFEIVYSKSEMEEMLQVLKAKGYQKRDIHVLANDKEIIESAGKSGVSADQANSFSNRFKSFISGKDIVRKELDRFNLSKERTDDYERAIEKGAVLLYTDGDAATPEDEHFSSLDDSNAPMDLEAETAGTADSHAVSRHQEKQHASDEIYAREVSREDQHARAAEHDRFQDSRLKGDEIHPTGGLNKEERAGQRKDMEHEPGLQNGDNKDELLREKGVNLREDEPSPGVDPNLGPAPFGRDVEETGNEQRTNPDEYRDVKHKRDSDNTTPPTPRLF</sequence>
<dbReference type="RefSeq" id="WP_008431340.1">
    <property type="nucleotide sequence ID" value="NZ_AEPB01000037.1"/>
</dbReference>
<feature type="region of interest" description="Disordered" evidence="1">
    <location>
        <begin position="105"/>
        <end position="281"/>
    </location>
</feature>
<dbReference type="InterPro" id="IPR025889">
    <property type="entry name" value="GSP17M-like_dom"/>
</dbReference>
<feature type="compositionally biased region" description="Basic and acidic residues" evidence="1">
    <location>
        <begin position="143"/>
        <end position="229"/>
    </location>
</feature>
<accession>E7RIA9</accession>
<dbReference type="AlphaFoldDB" id="E7RIA9"/>
<evidence type="ECO:0000313" key="3">
    <source>
        <dbReference type="EMBL" id="EGA89224.1"/>
    </source>
</evidence>
<dbReference type="eggNOG" id="ENOG5033GGK">
    <property type="taxonomic scope" value="Bacteria"/>
</dbReference>
<dbReference type="OrthoDB" id="2678178at2"/>
<evidence type="ECO:0000313" key="4">
    <source>
        <dbReference type="Proteomes" id="UP000003052"/>
    </source>
</evidence>
<organism evidence="3 4">
    <name type="scientific">Planococcus donghaensis MPA1U2</name>
    <dbReference type="NCBI Taxonomy" id="933115"/>
    <lineage>
        <taxon>Bacteria</taxon>
        <taxon>Bacillati</taxon>
        <taxon>Bacillota</taxon>
        <taxon>Bacilli</taxon>
        <taxon>Bacillales</taxon>
        <taxon>Caryophanaceae</taxon>
        <taxon>Planococcus</taxon>
    </lineage>
</organism>
<evidence type="ECO:0000256" key="1">
    <source>
        <dbReference type="SAM" id="MobiDB-lite"/>
    </source>
</evidence>
<gene>
    <name evidence="3" type="ORF">GPDM_11085</name>
</gene>
<name>E7RIA9_9BACL</name>
<dbReference type="Proteomes" id="UP000003052">
    <property type="component" value="Unassembled WGS sequence"/>
</dbReference>
<proteinExistence type="predicted"/>
<evidence type="ECO:0000259" key="2">
    <source>
        <dbReference type="Pfam" id="PF11181"/>
    </source>
</evidence>
<feature type="domain" description="General stress protein 17M-like" evidence="2">
    <location>
        <begin position="10"/>
        <end position="98"/>
    </location>
</feature>